<keyword evidence="3" id="KW-1185">Reference proteome</keyword>
<gene>
    <name evidence="2" type="primary">Aste57867_8757</name>
    <name evidence="1" type="ORF">As57867_008723</name>
    <name evidence="2" type="ORF">ASTE57867_8757</name>
</gene>
<dbReference type="PANTHER" id="PTHR46567:SF1">
    <property type="entry name" value="MEDIATOR OF RNA POLYMERASE II TRANSCRIPTION SUBUNIT 12"/>
    <property type="match status" value="1"/>
</dbReference>
<reference evidence="1" key="2">
    <citation type="submission" date="2019-06" db="EMBL/GenBank/DDBJ databases">
        <title>Genomics analysis of Aphanomyces spp. identifies a new class of oomycete effector associated with host adaptation.</title>
        <authorList>
            <person name="Gaulin E."/>
        </authorList>
    </citation>
    <scope>NUCLEOTIDE SEQUENCE</scope>
    <source>
        <strain evidence="1">CBS 578.67</strain>
    </source>
</reference>
<dbReference type="Proteomes" id="UP000332933">
    <property type="component" value="Unassembled WGS sequence"/>
</dbReference>
<accession>A0A485KL86</accession>
<organism evidence="2 3">
    <name type="scientific">Aphanomyces stellatus</name>
    <dbReference type="NCBI Taxonomy" id="120398"/>
    <lineage>
        <taxon>Eukaryota</taxon>
        <taxon>Sar</taxon>
        <taxon>Stramenopiles</taxon>
        <taxon>Oomycota</taxon>
        <taxon>Saprolegniomycetes</taxon>
        <taxon>Saprolegniales</taxon>
        <taxon>Verrucalvaceae</taxon>
        <taxon>Aphanomyces</taxon>
    </lineage>
</organism>
<dbReference type="PANTHER" id="PTHR46567">
    <property type="entry name" value="MEDIATOR OF RNA POLYMERASE II TRANSCRIPTION SUBUNIT 12"/>
    <property type="match status" value="1"/>
</dbReference>
<dbReference type="EMBL" id="CAADRA010005135">
    <property type="protein sequence ID" value="VFT85643.1"/>
    <property type="molecule type" value="Genomic_DNA"/>
</dbReference>
<proteinExistence type="predicted"/>
<evidence type="ECO:0000313" key="3">
    <source>
        <dbReference type="Proteomes" id="UP000332933"/>
    </source>
</evidence>
<dbReference type="EMBL" id="VJMH01005114">
    <property type="protein sequence ID" value="KAF0700703.1"/>
    <property type="molecule type" value="Genomic_DNA"/>
</dbReference>
<protein>
    <submittedName>
        <fullName evidence="2">Aste57867_8757 protein</fullName>
    </submittedName>
</protein>
<name>A0A485KL86_9STRA</name>
<evidence type="ECO:0000313" key="2">
    <source>
        <dbReference type="EMBL" id="VFT85643.1"/>
    </source>
</evidence>
<dbReference type="OrthoDB" id="75376at2759"/>
<evidence type="ECO:0000313" key="1">
    <source>
        <dbReference type="EMBL" id="KAF0700703.1"/>
    </source>
</evidence>
<sequence length="1722" mass="196856">MNRFRNGADDSFTLEYVTNVLNLDTRYLKDGSNPHMTPKTGIPGIFPTNKDNDEEKYHFFAKRRTAYVAGLPRGLGPMPTNWHKQYAFFSNGTPIFDRLAPLLTSDGTADEKLAASSSKKKKTPDSFVDYLVRQVRRFDANTGHLWMLDLTSGNYSIPDLIQKHGGIPFEQWRASPDSKCPLLDLVAKYDVGMMEATWYIRINVIYQELNEMRRDRDRRLGDWFYHSKRFQRRAFEWTDQLLYCLHATARQCFKLRLLAPKKQKDAVKPKAVGTTMTKTTTPPPVPVAVPDDKFRYILRLSEYHFHLNMLDRVRYFNGLLSLYQKSLLLSEKTPIKPGEYWSVLPMPVNQLILVIALVQKLLPEMLKDTSIVKLLVKITLAHFQVLVPDFDHIHEHITNVHQERLIVALCDILREVLRMGADHLVHMKDEVLKLWPSFVLTDQFFPGEPDEMPLLAHLQRKLSEVRARKARLSEFYSTIARRRGKDTPPDKKFRNEVDIIELLDEFHGGKSKLEVADVYAQIFVEDGVIDVHAIFTICEWAVTIYRSQEYKYISAAYLLEMRNDALLEGRSPNTHEAMLQDTLWSFLISYEPKHAIELASVIDLFSLLIRRRLFLFESFVECVSYSVTERDAKPSAVLSQPKFQFEYGQIKGGFNVDGLTKLTRDDRLRLYLWQFPRGEQPFPHGLSMTLDVDNEEFVTTSWMELVQVTHSEIKRSRALERVMILSVQIFQMTPGTDLILTELDQMARIVELYSLVKKLSAHDKGRYAVWLLRHVYEIPSSFFVLNELNTMEHVLRLLCLLLELVDVLCLLEVLIHFLRHAPVYIVKTVVLPTLDRHHMTFYACQDILALIQAFEYRVSHFQAVNLDSDDKYQTIAMFICRIYQSNSKALDKALKSLDLHSPPEVLMKAFFAILKEDKLKDSKEMGLEGVNHKCAFPKDKDVMGPDMQELMQRVFAALQKSEAATATELQFTHIMGMVDTNDLTCRDPGVEDAVNAILIRGQLTSQQRIFMFRAFLTEIMEKWMHVLHVATTRATGGGSAHQSIYVLVPQYIHRCVRVLRDVIDGHEESERKLIRDTLLTWLNKEVVVAFNGVEPTAKGQAEKPKSKNVFLPKAEPSGKEAFSANLKGHLDKIQYGLKVFLVSLVVNGIVDLTQVLRFVLVPGFPKKNASAAAQRTENRSLSNQILSMTLAFHLLGDSPPQFVKLGHNVFANCEDPMVKYHWRFLRSMVPCCVMFPFVFLLCQMSYHWSLETNSLMPRQERGALASTILFDCTNDMVVREIIFSDKEVRERHVLKDNENIWFMSVIMKLLFREINTPAEVSTNRIQLLKAEEIFESMTKWMIHRGGAIYLEVEMIRQHLKVTKRTKRRSTVAPPIVSELPTKLPLTVPPAPNNGYNYALLLQTLEPTNYKFDKEDAGASASDKIGMFVLHRVLAPCVRPLFLAPPVGSDSKLDMQLARREAADLALANLYASTLCAVSSGQIATSLITAVVARVLESLEEDARTTTDEQYLHTFNGSMVSALVRGILTWHGTSNNIYLRYMRSLKLQMELLLQTCQSYEAAPLDYSMAYVSALRRKIGFRLQLVSITASVTNYTLPYRNGMVKMLFSMLGTAVVNEGVGLTLFGWILDLIPLIPCTLFAEFHYEDLVRSLRLPPTLARRVFAVFPKTMYGATPLAVGSFKVDPWALLEGGVPDLPSRSVVSPDVPYTKRQRLADPNNKSLDP</sequence>
<reference evidence="2 3" key="1">
    <citation type="submission" date="2019-03" db="EMBL/GenBank/DDBJ databases">
        <authorList>
            <person name="Gaulin E."/>
            <person name="Dumas B."/>
        </authorList>
    </citation>
    <scope>NUCLEOTIDE SEQUENCE [LARGE SCALE GENOMIC DNA]</scope>
    <source>
        <strain evidence="2">CBS 568.67</strain>
    </source>
</reference>